<protein>
    <submittedName>
        <fullName evidence="2">Fructosamine kinase</fullName>
    </submittedName>
</protein>
<accession>A0A0R2IBE1</accession>
<evidence type="ECO:0000256" key="1">
    <source>
        <dbReference type="PIRNR" id="PIRNR006221"/>
    </source>
</evidence>
<sequence length="279" mass="32545">MENDEWFSQLPLAPIDSWQPVSGGDINEAYQVVAQGKTYFIKVQPNQQESYFAHEKRGLEELSKVVNTPHPIASGQIDGDAYLVLNWIDEGDGSQTELGRAVARMHQRHNDQFGFYTSHHTKALFKDNHFNADWVDYYVNQRLMPERATAKKLGRWNEFREEHFQHMVDRFSQYYRQNPPVPSLCHGDLWAGNFMFAVDGTPTLIDPDALYGDREYDLAMTTIFGGFSSDFYRAYNEAYPLKPGFENRLPWYQFYYLCMHLILFGETYGPSVDRILNQY</sequence>
<dbReference type="PANTHER" id="PTHR12149:SF8">
    <property type="entry name" value="PROTEIN-RIBULOSAMINE 3-KINASE"/>
    <property type="match status" value="1"/>
</dbReference>
<keyword evidence="1" id="KW-0808">Transferase</keyword>
<evidence type="ECO:0000313" key="2">
    <source>
        <dbReference type="EMBL" id="KRN58813.1"/>
    </source>
</evidence>
<proteinExistence type="inferred from homology"/>
<dbReference type="InterPro" id="IPR016477">
    <property type="entry name" value="Fructo-/Ketosamine-3-kinase"/>
</dbReference>
<dbReference type="InterPro" id="IPR011009">
    <property type="entry name" value="Kinase-like_dom_sf"/>
</dbReference>
<dbReference type="OrthoDB" id="5291879at2"/>
<reference evidence="2 3" key="1">
    <citation type="journal article" date="2015" name="Genome Announc.">
        <title>Expanding the biotechnology potential of lactobacilli through comparative genomics of 213 strains and associated genera.</title>
        <authorList>
            <person name="Sun Z."/>
            <person name="Harris H.M."/>
            <person name="McCann A."/>
            <person name="Guo C."/>
            <person name="Argimon S."/>
            <person name="Zhang W."/>
            <person name="Yang X."/>
            <person name="Jeffery I.B."/>
            <person name="Cooney J.C."/>
            <person name="Kagawa T.F."/>
            <person name="Liu W."/>
            <person name="Song Y."/>
            <person name="Salvetti E."/>
            <person name="Wrobel A."/>
            <person name="Rasinkangas P."/>
            <person name="Parkhill J."/>
            <person name="Rea M.C."/>
            <person name="O'Sullivan O."/>
            <person name="Ritari J."/>
            <person name="Douillard F.P."/>
            <person name="Paul Ross R."/>
            <person name="Yang R."/>
            <person name="Briner A.E."/>
            <person name="Felis G.E."/>
            <person name="de Vos W.M."/>
            <person name="Barrangou R."/>
            <person name="Klaenhammer T.R."/>
            <person name="Caufield P.W."/>
            <person name="Cui Y."/>
            <person name="Zhang H."/>
            <person name="O'Toole P.W."/>
        </authorList>
    </citation>
    <scope>NUCLEOTIDE SEQUENCE [LARGE SCALE GENOMIC DNA]</scope>
    <source>
        <strain evidence="2 3">DSM 17896</strain>
    </source>
</reference>
<dbReference type="SUPFAM" id="SSF56112">
    <property type="entry name" value="Protein kinase-like (PK-like)"/>
    <property type="match status" value="1"/>
</dbReference>
<dbReference type="PIRSF" id="PIRSF006221">
    <property type="entry name" value="Ketosamine-3-kinase"/>
    <property type="match status" value="1"/>
</dbReference>
<gene>
    <name evidence="2" type="ORF">IV45_GL000440</name>
</gene>
<dbReference type="PANTHER" id="PTHR12149">
    <property type="entry name" value="FRUCTOSAMINE 3 KINASE-RELATED PROTEIN"/>
    <property type="match status" value="1"/>
</dbReference>
<name>A0A0R2IBE1_9LACO</name>
<keyword evidence="3" id="KW-1185">Reference proteome</keyword>
<dbReference type="RefSeq" id="WP_057741034.1">
    <property type="nucleotide sequence ID" value="NZ_JQBW01000009.1"/>
</dbReference>
<dbReference type="PATRIC" id="fig|396268.3.peg.447"/>
<dbReference type="Pfam" id="PF03881">
    <property type="entry name" value="Fructosamin_kin"/>
    <property type="match status" value="1"/>
</dbReference>
<keyword evidence="1 2" id="KW-0418">Kinase</keyword>
<organism evidence="2 3">
    <name type="scientific">Limosilactobacillus secaliphilus</name>
    <dbReference type="NCBI Taxonomy" id="396268"/>
    <lineage>
        <taxon>Bacteria</taxon>
        <taxon>Bacillati</taxon>
        <taxon>Bacillota</taxon>
        <taxon>Bacilli</taxon>
        <taxon>Lactobacillales</taxon>
        <taxon>Lactobacillaceae</taxon>
        <taxon>Limosilactobacillus</taxon>
    </lineage>
</organism>
<dbReference type="Gene3D" id="3.90.1200.10">
    <property type="match status" value="1"/>
</dbReference>
<dbReference type="EMBL" id="JQBW01000009">
    <property type="protein sequence ID" value="KRN58813.1"/>
    <property type="molecule type" value="Genomic_DNA"/>
</dbReference>
<dbReference type="GO" id="GO:0016301">
    <property type="term" value="F:kinase activity"/>
    <property type="evidence" value="ECO:0007669"/>
    <property type="project" value="UniProtKB-UniRule"/>
</dbReference>
<dbReference type="AlphaFoldDB" id="A0A0R2IBE1"/>
<comment type="similarity">
    <text evidence="1">Belongs to the fructosamine kinase family.</text>
</comment>
<dbReference type="Proteomes" id="UP000050934">
    <property type="component" value="Unassembled WGS sequence"/>
</dbReference>
<comment type="caution">
    <text evidence="2">The sequence shown here is derived from an EMBL/GenBank/DDBJ whole genome shotgun (WGS) entry which is preliminary data.</text>
</comment>
<dbReference type="Gene3D" id="3.30.200.20">
    <property type="entry name" value="Phosphorylase Kinase, domain 1"/>
    <property type="match status" value="1"/>
</dbReference>
<evidence type="ECO:0000313" key="3">
    <source>
        <dbReference type="Proteomes" id="UP000050934"/>
    </source>
</evidence>